<keyword evidence="4" id="KW-1185">Reference proteome</keyword>
<gene>
    <name evidence="3" type="ORF">IBL26_15770</name>
</gene>
<keyword evidence="2" id="KW-0812">Transmembrane</keyword>
<feature type="coiled-coil region" evidence="1">
    <location>
        <begin position="219"/>
        <end position="246"/>
    </location>
</feature>
<dbReference type="InterPro" id="IPR022275">
    <property type="entry name" value="NHPM_bacteriocin_SS_HylD"/>
</dbReference>
<dbReference type="Proteomes" id="UP000626026">
    <property type="component" value="Unassembled WGS sequence"/>
</dbReference>
<evidence type="ECO:0000313" key="3">
    <source>
        <dbReference type="EMBL" id="MBC9208303.1"/>
    </source>
</evidence>
<evidence type="ECO:0000313" key="4">
    <source>
        <dbReference type="Proteomes" id="UP000626026"/>
    </source>
</evidence>
<dbReference type="InterPro" id="IPR050739">
    <property type="entry name" value="MFP"/>
</dbReference>
<dbReference type="EMBL" id="JACTVA010000030">
    <property type="protein sequence ID" value="MBC9208303.1"/>
    <property type="molecule type" value="Genomic_DNA"/>
</dbReference>
<keyword evidence="2" id="KW-0472">Membrane</keyword>
<dbReference type="PANTHER" id="PTHR30386:SF27">
    <property type="entry name" value="MEMBRANE FUSION PROTEIN (MFP) FAMILY PROTEIN"/>
    <property type="match status" value="1"/>
</dbReference>
<protein>
    <submittedName>
        <fullName evidence="3">NHLP bacteriocin system secretion protein</fullName>
    </submittedName>
</protein>
<evidence type="ECO:0000256" key="1">
    <source>
        <dbReference type="SAM" id="Coils"/>
    </source>
</evidence>
<dbReference type="PANTHER" id="PTHR30386">
    <property type="entry name" value="MEMBRANE FUSION SUBUNIT OF EMRAB-TOLC MULTIDRUG EFFLUX PUMP"/>
    <property type="match status" value="1"/>
</dbReference>
<accession>A0ABR7RPN2</accession>
<organism evidence="3 4">
    <name type="scientific">Teichococcus aerophilus</name>
    <dbReference type="NCBI Taxonomy" id="1224513"/>
    <lineage>
        <taxon>Bacteria</taxon>
        <taxon>Pseudomonadati</taxon>
        <taxon>Pseudomonadota</taxon>
        <taxon>Alphaproteobacteria</taxon>
        <taxon>Acetobacterales</taxon>
        <taxon>Roseomonadaceae</taxon>
        <taxon>Roseomonas</taxon>
    </lineage>
</organism>
<proteinExistence type="predicted"/>
<reference evidence="3 4" key="1">
    <citation type="journal article" date="2013" name="Int. J. Syst. Evol. Microbiol.">
        <title>Roseomonas aerophila sp. nov., isolated from air.</title>
        <authorList>
            <person name="Kim S.J."/>
            <person name="Weon H.Y."/>
            <person name="Ahn J.H."/>
            <person name="Hong S.B."/>
            <person name="Seok S.J."/>
            <person name="Whang K.S."/>
            <person name="Kwon S.W."/>
        </authorList>
    </citation>
    <scope>NUCLEOTIDE SEQUENCE [LARGE SCALE GENOMIC DNA]</scope>
    <source>
        <strain evidence="3 4">NBRC 108923</strain>
    </source>
</reference>
<dbReference type="RefSeq" id="WP_187785464.1">
    <property type="nucleotide sequence ID" value="NZ_JACTVA010000030.1"/>
</dbReference>
<sequence length="434" mass="47751">MSIPSLFRAEAEAQLRRPEDLAGGLRLVGAGHLAALVALCLAVAAMIAGAVVVHVPINVAGTGVVLSSKGVLEFTVTADHEGRIVEMLVDSGQRVAPGQPVARIVQPALDSELRLAESELDLIRREEQRVRTLQAETIEMFGGVRRQQEATSQETIRLLQERRALLAQLADGMEALRRSGHTTFERYLQVRQELAQVLERISTEQGRLLGFSLETHEKQAQNERELQALETRRAQAERQIGRLRSRIANESWVRATEHGIVSELKVFPGDLIRFDTPLVSLLPVDESFSDFRPGGTRLVSAVLIPARDGKKVQPGMPVLVDPTSVRRDVFGSIRGVVTSVSDVAASPEQMRHMLRNDDLIRKLTAEGPLFLMTVEMTRDPQTRSGFRWTTSGGPDAQITAGTLLEAKVQTERVSVLGLIIPALREMLRGPGPHR</sequence>
<evidence type="ECO:0000256" key="2">
    <source>
        <dbReference type="SAM" id="Phobius"/>
    </source>
</evidence>
<dbReference type="NCBIfam" id="TIGR03794">
    <property type="entry name" value="NHLM_micro_HlyD"/>
    <property type="match status" value="1"/>
</dbReference>
<name>A0ABR7RPN2_9PROT</name>
<dbReference type="Gene3D" id="2.40.50.100">
    <property type="match status" value="1"/>
</dbReference>
<keyword evidence="1" id="KW-0175">Coiled coil</keyword>
<comment type="caution">
    <text evidence="3">The sequence shown here is derived from an EMBL/GenBank/DDBJ whole genome shotgun (WGS) entry which is preliminary data.</text>
</comment>
<feature type="transmembrane region" description="Helical" evidence="2">
    <location>
        <begin position="33"/>
        <end position="57"/>
    </location>
</feature>
<keyword evidence="2" id="KW-1133">Transmembrane helix</keyword>